<evidence type="ECO:0008006" key="4">
    <source>
        <dbReference type="Google" id="ProtNLM"/>
    </source>
</evidence>
<evidence type="ECO:0000313" key="3">
    <source>
        <dbReference type="Proteomes" id="UP000177960"/>
    </source>
</evidence>
<dbReference type="Gene3D" id="3.60.15.10">
    <property type="entry name" value="Ribonuclease Z/Hydroxyacylglutathione hydrolase-like"/>
    <property type="match status" value="1"/>
</dbReference>
<dbReference type="InterPro" id="IPR036866">
    <property type="entry name" value="RibonucZ/Hydroxyglut_hydro"/>
</dbReference>
<reference evidence="2 3" key="1">
    <citation type="journal article" date="2016" name="Nat. Commun.">
        <title>Thousands of microbial genomes shed light on interconnected biogeochemical processes in an aquifer system.</title>
        <authorList>
            <person name="Anantharaman K."/>
            <person name="Brown C.T."/>
            <person name="Hug L.A."/>
            <person name="Sharon I."/>
            <person name="Castelle C.J."/>
            <person name="Probst A.J."/>
            <person name="Thomas B.C."/>
            <person name="Singh A."/>
            <person name="Wilkins M.J."/>
            <person name="Karaoz U."/>
            <person name="Brodie E.L."/>
            <person name="Williams K.H."/>
            <person name="Hubbard S.S."/>
            <person name="Banfield J.F."/>
        </authorList>
    </citation>
    <scope>NUCLEOTIDE SEQUENCE [LARGE SCALE GENOMIC DNA]</scope>
</reference>
<dbReference type="InterPro" id="IPR035681">
    <property type="entry name" value="ComA-like_MBL"/>
</dbReference>
<name>A0A1G1ZL54_9BACT</name>
<evidence type="ECO:0000313" key="2">
    <source>
        <dbReference type="EMBL" id="OGY64567.1"/>
    </source>
</evidence>
<dbReference type="STRING" id="1798404.A3B92_00330"/>
<keyword evidence="1" id="KW-0472">Membrane</keyword>
<dbReference type="InterPro" id="IPR052159">
    <property type="entry name" value="Competence_DNA_uptake"/>
</dbReference>
<proteinExistence type="predicted"/>
<keyword evidence="1" id="KW-0812">Transmembrane</keyword>
<keyword evidence="1" id="KW-1133">Transmembrane helix</keyword>
<dbReference type="Proteomes" id="UP000177960">
    <property type="component" value="Unassembled WGS sequence"/>
</dbReference>
<dbReference type="AlphaFoldDB" id="A0A1G1ZL54"/>
<dbReference type="EMBL" id="MHJG01000002">
    <property type="protein sequence ID" value="OGY64567.1"/>
    <property type="molecule type" value="Genomic_DNA"/>
</dbReference>
<organism evidence="2 3">
    <name type="scientific">Candidatus Harrisonbacteria bacterium RIFCSPHIGHO2_02_FULL_42_16</name>
    <dbReference type="NCBI Taxonomy" id="1798404"/>
    <lineage>
        <taxon>Bacteria</taxon>
        <taxon>Candidatus Harrisoniibacteriota</taxon>
    </lineage>
</organism>
<accession>A0A1G1ZL54</accession>
<feature type="transmembrane region" description="Helical" evidence="1">
    <location>
        <begin position="7"/>
        <end position="30"/>
    </location>
</feature>
<dbReference type="PANTHER" id="PTHR30619">
    <property type="entry name" value="DNA INTERNALIZATION/COMPETENCE PROTEIN COMEC/REC2"/>
    <property type="match status" value="1"/>
</dbReference>
<dbReference type="CDD" id="cd07731">
    <property type="entry name" value="ComA-like_MBL-fold"/>
    <property type="match status" value="1"/>
</dbReference>
<dbReference type="SUPFAM" id="SSF56281">
    <property type="entry name" value="Metallo-hydrolase/oxidoreductase"/>
    <property type="match status" value="1"/>
</dbReference>
<dbReference type="PANTHER" id="PTHR30619:SF1">
    <property type="entry name" value="RECOMBINATION PROTEIN 2"/>
    <property type="match status" value="1"/>
</dbReference>
<evidence type="ECO:0000256" key="1">
    <source>
        <dbReference type="SAM" id="Phobius"/>
    </source>
</evidence>
<protein>
    <recommendedName>
        <fullName evidence="4">Metallo-beta-lactamase domain-containing protein</fullName>
    </recommendedName>
</protein>
<gene>
    <name evidence="2" type="ORF">A3B92_00330</name>
</gene>
<sequence>MLKEDKFLYFKIIAGVTIAVDVLIWALIIFPAEAKNPELYFLDVGQGDSSLVSLPGGVKMLIDGGPINGKLDKNLEAILPINTRYIDLVMISHPQLDHFGGLIEILKNYEVGAVLTSNQISEQAAWQELEKIIKEKGIRRIILAAGARIKYRNSYFDILSPRTSDWAKDINDMSIVTILNTAGIKAFFGGDISAEKERELALWYGVNVDILKTSHHGSRFSSDPVFLKEASPAVSVVEVGKNSYGHPTKQALDRLASAGSQIYRTDQNGFVKIIVDNGQLRVYNQKQ</sequence>
<comment type="caution">
    <text evidence="2">The sequence shown here is derived from an EMBL/GenBank/DDBJ whole genome shotgun (WGS) entry which is preliminary data.</text>
</comment>